<dbReference type="EMBL" id="CP022387">
    <property type="protein sequence ID" value="ATA88484.1"/>
    <property type="molecule type" value="Genomic_DNA"/>
</dbReference>
<proteinExistence type="predicted"/>
<dbReference type="AlphaFoldDB" id="A0A250FTT8"/>
<evidence type="ECO:0000313" key="2">
    <source>
        <dbReference type="Proteomes" id="UP000217348"/>
    </source>
</evidence>
<dbReference type="Proteomes" id="UP000217348">
    <property type="component" value="Chromosome"/>
</dbReference>
<reference evidence="2" key="1">
    <citation type="submission" date="2017-06" db="EMBL/GenBank/DDBJ databases">
        <title>Capnocytophaga spp. assemblies.</title>
        <authorList>
            <person name="Gulvik C.A."/>
        </authorList>
    </citation>
    <scope>NUCLEOTIDE SEQUENCE [LARGE SCALE GENOMIC DNA]</scope>
    <source>
        <strain evidence="2">H2177</strain>
    </source>
</reference>
<name>A0A250FTT8_9FLAO</name>
<organism evidence="1 2">
    <name type="scientific">Capnocytophaga stomatis</name>
    <dbReference type="NCBI Taxonomy" id="1848904"/>
    <lineage>
        <taxon>Bacteria</taxon>
        <taxon>Pseudomonadati</taxon>
        <taxon>Bacteroidota</taxon>
        <taxon>Flavobacteriia</taxon>
        <taxon>Flavobacteriales</taxon>
        <taxon>Flavobacteriaceae</taxon>
        <taxon>Capnocytophaga</taxon>
    </lineage>
</organism>
<dbReference type="KEGG" id="csto:CGC58_01275"/>
<gene>
    <name evidence="1" type="ORF">CGC58_01275</name>
</gene>
<accession>A0A250FTT8</accession>
<protein>
    <submittedName>
        <fullName evidence="1">Uncharacterized protein</fullName>
    </submittedName>
</protein>
<sequence length="402" mass="47427">MPKPNRKNTENKCCVLFYFFSIEGIITKKYIIKLDNNMNGTEKLIDLFENQEKFIEFFIKNCYFMPVKSVQDRATEMLETIKSGGKLPIRYGKKLNANYKVDGAKALDKKDKKAITEFADKGNLRFNEKNIFVSIDPTGNQAAVNAIYQATKHLVSTSKSTIINFTISHIWEGTTNNPLFFSSLWNVVIIPNFLNYIMDKPKNQHSINEDIQETMKAICYRLYNPNDIMKSYVQIEQPKEEFLKRADEAIKENWIKYLPENSEVISETEEIVEEEKELATVKDLNIFDDNDFEKKLDVINNLNNKEFIFNLLNLSVEYEIFDKLFPILIDEYLCKEYFMQNYPVLVDSKKNVDKLRYYNKNLFEYKGKSYYVTNDWYKNTSKNARKNRTPFISMIREMIQES</sequence>
<evidence type="ECO:0000313" key="1">
    <source>
        <dbReference type="EMBL" id="ATA88484.1"/>
    </source>
</evidence>